<gene>
    <name evidence="2" type="ORF">Dxin01_02399</name>
</gene>
<accession>A0ABP9VEK2</accession>
<keyword evidence="3" id="KW-1185">Reference proteome</keyword>
<feature type="compositionally biased region" description="Pro residues" evidence="1">
    <location>
        <begin position="131"/>
        <end position="141"/>
    </location>
</feature>
<sequence length="141" mass="16025">MTNDIHAPAPLKVRAAPSLELAAFLNLWQDENYAGMARKLRLPMKPKQHKTAREVRGEYEKRSLLDYRILSVRDTDAAASTVTALLRYSVGEEVNTRYWQFRMVYLDKQHQPLPRDQAGGKWVPVTASVLPDPPAPEPMQA</sequence>
<evidence type="ECO:0000313" key="3">
    <source>
        <dbReference type="Proteomes" id="UP001458946"/>
    </source>
</evidence>
<organism evidence="2 3">
    <name type="scientific">Deinococcus xinjiangensis</name>
    <dbReference type="NCBI Taxonomy" id="457454"/>
    <lineage>
        <taxon>Bacteria</taxon>
        <taxon>Thermotogati</taxon>
        <taxon>Deinococcota</taxon>
        <taxon>Deinococci</taxon>
        <taxon>Deinococcales</taxon>
        <taxon>Deinococcaceae</taxon>
        <taxon>Deinococcus</taxon>
    </lineage>
</organism>
<proteinExistence type="predicted"/>
<evidence type="ECO:0000313" key="2">
    <source>
        <dbReference type="EMBL" id="GAA5502655.1"/>
    </source>
</evidence>
<comment type="caution">
    <text evidence="2">The sequence shown here is derived from an EMBL/GenBank/DDBJ whole genome shotgun (WGS) entry which is preliminary data.</text>
</comment>
<feature type="region of interest" description="Disordered" evidence="1">
    <location>
        <begin position="116"/>
        <end position="141"/>
    </location>
</feature>
<dbReference type="EMBL" id="BAABRN010000027">
    <property type="protein sequence ID" value="GAA5502655.1"/>
    <property type="molecule type" value="Genomic_DNA"/>
</dbReference>
<protein>
    <submittedName>
        <fullName evidence="2">Uncharacterized protein</fullName>
    </submittedName>
</protein>
<dbReference type="RefSeq" id="WP_353542622.1">
    <property type="nucleotide sequence ID" value="NZ_BAABRN010000027.1"/>
</dbReference>
<dbReference type="Proteomes" id="UP001458946">
    <property type="component" value="Unassembled WGS sequence"/>
</dbReference>
<evidence type="ECO:0000256" key="1">
    <source>
        <dbReference type="SAM" id="MobiDB-lite"/>
    </source>
</evidence>
<reference evidence="2 3" key="1">
    <citation type="submission" date="2024-02" db="EMBL/GenBank/DDBJ databases">
        <title>Deinococcus xinjiangensis NBRC 107630.</title>
        <authorList>
            <person name="Ichikawa N."/>
            <person name="Katano-Makiyama Y."/>
            <person name="Hidaka K."/>
        </authorList>
    </citation>
    <scope>NUCLEOTIDE SEQUENCE [LARGE SCALE GENOMIC DNA]</scope>
    <source>
        <strain evidence="2 3">NBRC 107630</strain>
    </source>
</reference>
<name>A0ABP9VEK2_9DEIO</name>